<keyword evidence="3 4" id="KW-0732">Signal</keyword>
<organism evidence="6 7">
    <name type="scientific">Pararhizobium mangrovi</name>
    <dbReference type="NCBI Taxonomy" id="2590452"/>
    <lineage>
        <taxon>Bacteria</taxon>
        <taxon>Pseudomonadati</taxon>
        <taxon>Pseudomonadota</taxon>
        <taxon>Alphaproteobacteria</taxon>
        <taxon>Hyphomicrobiales</taxon>
        <taxon>Rhizobiaceae</taxon>
        <taxon>Rhizobium/Agrobacterium group</taxon>
        <taxon>Pararhizobium</taxon>
    </lineage>
</organism>
<dbReference type="GO" id="GO:0042597">
    <property type="term" value="C:periplasmic space"/>
    <property type="evidence" value="ECO:0007669"/>
    <property type="project" value="UniProtKB-SubCell"/>
</dbReference>
<evidence type="ECO:0000256" key="4">
    <source>
        <dbReference type="SAM" id="SignalP"/>
    </source>
</evidence>
<protein>
    <submittedName>
        <fullName evidence="6">Nitrate ABC transporter substrate-binding protein</fullName>
    </submittedName>
</protein>
<dbReference type="EMBL" id="VHLH01000006">
    <property type="protein sequence ID" value="TPW30410.1"/>
    <property type="molecule type" value="Genomic_DNA"/>
</dbReference>
<gene>
    <name evidence="6" type="ORF">FJU11_05215</name>
</gene>
<proteinExistence type="inferred from homology"/>
<dbReference type="InterPro" id="IPR001638">
    <property type="entry name" value="Solute-binding_3/MltF_N"/>
</dbReference>
<evidence type="ECO:0000256" key="2">
    <source>
        <dbReference type="ARBA" id="ARBA00010742"/>
    </source>
</evidence>
<dbReference type="PANTHER" id="PTHR30024">
    <property type="entry name" value="ALIPHATIC SULFONATES-BINDING PROTEIN-RELATED"/>
    <property type="match status" value="1"/>
</dbReference>
<dbReference type="SUPFAM" id="SSF53850">
    <property type="entry name" value="Periplasmic binding protein-like II"/>
    <property type="match status" value="1"/>
</dbReference>
<dbReference type="PANTHER" id="PTHR30024:SF47">
    <property type="entry name" value="TAURINE-BINDING PERIPLASMIC PROTEIN"/>
    <property type="match status" value="1"/>
</dbReference>
<evidence type="ECO:0000313" key="7">
    <source>
        <dbReference type="Proteomes" id="UP000320314"/>
    </source>
</evidence>
<dbReference type="CDD" id="cd13652">
    <property type="entry name" value="PBP2_ThiY_THI5_like_1"/>
    <property type="match status" value="1"/>
</dbReference>
<comment type="caution">
    <text evidence="6">The sequence shown here is derived from an EMBL/GenBank/DDBJ whole genome shotgun (WGS) entry which is preliminary data.</text>
</comment>
<evidence type="ECO:0000256" key="1">
    <source>
        <dbReference type="ARBA" id="ARBA00004418"/>
    </source>
</evidence>
<keyword evidence="7" id="KW-1185">Reference proteome</keyword>
<dbReference type="OrthoDB" id="7374754at2"/>
<evidence type="ECO:0000313" key="6">
    <source>
        <dbReference type="EMBL" id="TPW30410.1"/>
    </source>
</evidence>
<evidence type="ECO:0000256" key="3">
    <source>
        <dbReference type="ARBA" id="ARBA00022729"/>
    </source>
</evidence>
<dbReference type="Gene3D" id="3.40.190.10">
    <property type="entry name" value="Periplasmic binding protein-like II"/>
    <property type="match status" value="2"/>
</dbReference>
<dbReference type="Pfam" id="PF09084">
    <property type="entry name" value="NMT1"/>
    <property type="match status" value="1"/>
</dbReference>
<name>A0A506U948_9HYPH</name>
<dbReference type="Proteomes" id="UP000320314">
    <property type="component" value="Unassembled WGS sequence"/>
</dbReference>
<evidence type="ECO:0000259" key="5">
    <source>
        <dbReference type="SMART" id="SM00062"/>
    </source>
</evidence>
<comment type="similarity">
    <text evidence="2">Belongs to the bacterial solute-binding protein SsuA/TauA family.</text>
</comment>
<reference evidence="6 7" key="1">
    <citation type="submission" date="2019-06" db="EMBL/GenBank/DDBJ databases">
        <authorList>
            <person name="Li M."/>
        </authorList>
    </citation>
    <scope>NUCLEOTIDE SEQUENCE [LARGE SCALE GENOMIC DNA]</scope>
    <source>
        <strain evidence="6 7">BGMRC6574</strain>
    </source>
</reference>
<sequence length="322" mass="34107">MKSSLAMKSALTMKSALGLIALALAAAFATGSSARAADKVTVGVIPIVDVAPIYLGKEKGFFEKQGIDLTLQLAQGGAAIVPSVVSGQYQFGFSNMTSLIVAQSRGLDFKVVAAGDSSTGKAGKDFSAIVVPKDSTISGAGDLAGKTVAVNNLKNIGDTTVKAAMRKAGGDPSGVKFVELAFPDMPAAVANGRVDAAWVVEPFLTITRDQGAKVVSWNLVDTADRLMTAAYFTTARYAKSHPDIVKRFTAAMNQSLDYAQNHREEARRELLSYTRIPKDVVDRITLPDWTTKINRKSTQTLADLAVKDGLVKKRPDLGSLLP</sequence>
<feature type="domain" description="Solute-binding protein family 3/N-terminal" evidence="5">
    <location>
        <begin position="39"/>
        <end position="266"/>
    </location>
</feature>
<feature type="signal peptide" evidence="4">
    <location>
        <begin position="1"/>
        <end position="36"/>
    </location>
</feature>
<feature type="chain" id="PRO_5021403271" evidence="4">
    <location>
        <begin position="37"/>
        <end position="322"/>
    </location>
</feature>
<dbReference type="SMART" id="SM00062">
    <property type="entry name" value="PBPb"/>
    <property type="match status" value="1"/>
</dbReference>
<comment type="subcellular location">
    <subcellularLocation>
        <location evidence="1">Periplasm</location>
    </subcellularLocation>
</comment>
<dbReference type="InterPro" id="IPR015168">
    <property type="entry name" value="SsuA/THI5"/>
</dbReference>
<dbReference type="AlphaFoldDB" id="A0A506U948"/>
<accession>A0A506U948</accession>
<dbReference type="RefSeq" id="WP_141165971.1">
    <property type="nucleotide sequence ID" value="NZ_VHLH01000006.1"/>
</dbReference>